<organism evidence="2 3">
    <name type="scientific">Litoreibacter arenae DSM 19593</name>
    <dbReference type="NCBI Taxonomy" id="1123360"/>
    <lineage>
        <taxon>Bacteria</taxon>
        <taxon>Pseudomonadati</taxon>
        <taxon>Pseudomonadota</taxon>
        <taxon>Alphaproteobacteria</taxon>
        <taxon>Rhodobacterales</taxon>
        <taxon>Roseobacteraceae</taxon>
        <taxon>Litoreibacter</taxon>
    </lineage>
</organism>
<dbReference type="STRING" id="1123360.thalar_01263"/>
<comment type="caution">
    <text evidence="2">The sequence shown here is derived from an EMBL/GenBank/DDBJ whole genome shotgun (WGS) entry which is preliminary data.</text>
</comment>
<accession>S9QJD8</accession>
<dbReference type="HOGENOM" id="CLU_186930_1_0_5"/>
<dbReference type="AlphaFoldDB" id="S9QJD8"/>
<feature type="transmembrane region" description="Helical" evidence="1">
    <location>
        <begin position="46"/>
        <end position="67"/>
    </location>
</feature>
<keyword evidence="1" id="KW-1133">Transmembrane helix</keyword>
<proteinExistence type="predicted"/>
<dbReference type="EMBL" id="AONI01000009">
    <property type="protein sequence ID" value="EPX79927.1"/>
    <property type="molecule type" value="Genomic_DNA"/>
</dbReference>
<keyword evidence="3" id="KW-1185">Reference proteome</keyword>
<dbReference type="InterPro" id="IPR020308">
    <property type="entry name" value="Uncharacterised_Ynq1"/>
</dbReference>
<keyword evidence="1" id="KW-0812">Transmembrane</keyword>
<evidence type="ECO:0000313" key="3">
    <source>
        <dbReference type="Proteomes" id="UP000015351"/>
    </source>
</evidence>
<name>S9QJD8_9RHOB</name>
<evidence type="ECO:0000313" key="2">
    <source>
        <dbReference type="EMBL" id="EPX79927.1"/>
    </source>
</evidence>
<evidence type="ECO:0000256" key="1">
    <source>
        <dbReference type="SAM" id="Phobius"/>
    </source>
</evidence>
<keyword evidence="1" id="KW-0472">Membrane</keyword>
<dbReference type="OrthoDB" id="7728113at2"/>
<gene>
    <name evidence="2" type="ORF">thalar_01263</name>
</gene>
<dbReference type="Pfam" id="PF17272">
    <property type="entry name" value="DUF5337"/>
    <property type="match status" value="1"/>
</dbReference>
<reference evidence="3" key="1">
    <citation type="journal article" date="2013" name="Stand. Genomic Sci.">
        <title>Genome sequence of the Litoreibacter arenae type strain (DSM 19593(T)), a member of the Roseobacter clade isolated from sea sand.</title>
        <authorList>
            <person name="Riedel T."/>
            <person name="Fiebig A."/>
            <person name="Petersen J."/>
            <person name="Gronow S."/>
            <person name="Kyrpides N.C."/>
            <person name="Goker M."/>
            <person name="Klenk H.P."/>
        </authorList>
    </citation>
    <scope>NUCLEOTIDE SEQUENCE [LARGE SCALE GENOMIC DNA]</scope>
    <source>
        <strain evidence="3">DSM 19593</strain>
    </source>
</reference>
<sequence length="73" mass="7931">MSGDAGDKARAAKGRRLAVVIIVTALAFMGLEFAGATFGWSNRVMGLLEIGIAAIFVWVMIEAYGLWRSRQNK</sequence>
<feature type="transmembrane region" description="Helical" evidence="1">
    <location>
        <begin position="17"/>
        <end position="40"/>
    </location>
</feature>
<dbReference type="RefSeq" id="WP_021099833.1">
    <property type="nucleotide sequence ID" value="NZ_KE557306.1"/>
</dbReference>
<dbReference type="Proteomes" id="UP000015351">
    <property type="component" value="Unassembled WGS sequence"/>
</dbReference>
<protein>
    <submittedName>
        <fullName evidence="2">Uncharacterized protein</fullName>
    </submittedName>
</protein>